<proteinExistence type="predicted"/>
<organism evidence="1 2">
    <name type="scientific">Xenoophorus captivus</name>
    <dbReference type="NCBI Taxonomy" id="1517983"/>
    <lineage>
        <taxon>Eukaryota</taxon>
        <taxon>Metazoa</taxon>
        <taxon>Chordata</taxon>
        <taxon>Craniata</taxon>
        <taxon>Vertebrata</taxon>
        <taxon>Euteleostomi</taxon>
        <taxon>Actinopterygii</taxon>
        <taxon>Neopterygii</taxon>
        <taxon>Teleostei</taxon>
        <taxon>Neoteleostei</taxon>
        <taxon>Acanthomorphata</taxon>
        <taxon>Ovalentaria</taxon>
        <taxon>Atherinomorphae</taxon>
        <taxon>Cyprinodontiformes</taxon>
        <taxon>Goodeidae</taxon>
        <taxon>Xenoophorus</taxon>
    </lineage>
</organism>
<dbReference type="EMBL" id="JAHRIN010072052">
    <property type="protein sequence ID" value="MEQ2216764.1"/>
    <property type="molecule type" value="Genomic_DNA"/>
</dbReference>
<reference evidence="1 2" key="1">
    <citation type="submission" date="2021-06" db="EMBL/GenBank/DDBJ databases">
        <authorList>
            <person name="Palmer J.M."/>
        </authorList>
    </citation>
    <scope>NUCLEOTIDE SEQUENCE [LARGE SCALE GENOMIC DNA]</scope>
    <source>
        <strain evidence="1 2">XC_2019</strain>
        <tissue evidence="1">Muscle</tissue>
    </source>
</reference>
<keyword evidence="2" id="KW-1185">Reference proteome</keyword>
<protein>
    <submittedName>
        <fullName evidence="1">Uncharacterized protein</fullName>
    </submittedName>
</protein>
<comment type="caution">
    <text evidence="1">The sequence shown here is derived from an EMBL/GenBank/DDBJ whole genome shotgun (WGS) entry which is preliminary data.</text>
</comment>
<evidence type="ECO:0000313" key="1">
    <source>
        <dbReference type="EMBL" id="MEQ2216764.1"/>
    </source>
</evidence>
<evidence type="ECO:0000313" key="2">
    <source>
        <dbReference type="Proteomes" id="UP001434883"/>
    </source>
</evidence>
<name>A0ABV0S8Y4_9TELE</name>
<accession>A0ABV0S8Y4</accession>
<sequence>MFTHLQQVQRDKRVTAESKGLLLMLSILPSRKKNSGHRNKGNQVAIQTCETPPLDGEVVKHSEDKGRGCKVSSKCVADGLICFLLLQTAMTVSSFALTQSSFCWDILAK</sequence>
<gene>
    <name evidence="1" type="ORF">XENOCAPTIV_021921</name>
</gene>
<dbReference type="Proteomes" id="UP001434883">
    <property type="component" value="Unassembled WGS sequence"/>
</dbReference>